<dbReference type="Proteomes" id="UP001497680">
    <property type="component" value="Unassembled WGS sequence"/>
</dbReference>
<comment type="caution">
    <text evidence="1">The sequence shown here is derived from an EMBL/GenBank/DDBJ whole genome shotgun (WGS) entry which is preliminary data.</text>
</comment>
<sequence length="162" mass="17630">MMPTTMPTMTLAAEESSPLSSPTYALNLPNSGYESHDINARGQLVPQHNNDNDSDSDSDKASSVDGEYGLQHRDHGGTDTPRDDPRKYPRRKSDTSNKTPSNSADNQGWWNKIKQRGFGNRGNNLGTGNEIEQDTGYFFIVVAGIAAISLAVVAAGWFKPSK</sequence>
<organism evidence="1 2">
    <name type="scientific">Hypoxylon rubiginosum</name>
    <dbReference type="NCBI Taxonomy" id="110542"/>
    <lineage>
        <taxon>Eukaryota</taxon>
        <taxon>Fungi</taxon>
        <taxon>Dikarya</taxon>
        <taxon>Ascomycota</taxon>
        <taxon>Pezizomycotina</taxon>
        <taxon>Sordariomycetes</taxon>
        <taxon>Xylariomycetidae</taxon>
        <taxon>Xylariales</taxon>
        <taxon>Hypoxylaceae</taxon>
        <taxon>Hypoxylon</taxon>
    </lineage>
</organism>
<proteinExistence type="predicted"/>
<keyword evidence="2" id="KW-1185">Reference proteome</keyword>
<gene>
    <name evidence="1" type="ORF">F4821DRAFT_220717</name>
</gene>
<evidence type="ECO:0000313" key="2">
    <source>
        <dbReference type="Proteomes" id="UP001497680"/>
    </source>
</evidence>
<evidence type="ECO:0000313" key="1">
    <source>
        <dbReference type="EMBL" id="KAI6093487.1"/>
    </source>
</evidence>
<name>A0ACC0DL29_9PEZI</name>
<dbReference type="EMBL" id="MU394280">
    <property type="protein sequence ID" value="KAI6093487.1"/>
    <property type="molecule type" value="Genomic_DNA"/>
</dbReference>
<protein>
    <submittedName>
        <fullName evidence="1">Uncharacterized protein</fullName>
    </submittedName>
</protein>
<reference evidence="1 2" key="1">
    <citation type="journal article" date="2022" name="New Phytol.">
        <title>Ecological generalism drives hyperdiversity of secondary metabolite gene clusters in xylarialean endophytes.</title>
        <authorList>
            <person name="Franco M.E.E."/>
            <person name="Wisecaver J.H."/>
            <person name="Arnold A.E."/>
            <person name="Ju Y.M."/>
            <person name="Slot J.C."/>
            <person name="Ahrendt S."/>
            <person name="Moore L.P."/>
            <person name="Eastman K.E."/>
            <person name="Scott K."/>
            <person name="Konkel Z."/>
            <person name="Mondo S.J."/>
            <person name="Kuo A."/>
            <person name="Hayes R.D."/>
            <person name="Haridas S."/>
            <person name="Andreopoulos B."/>
            <person name="Riley R."/>
            <person name="LaButti K."/>
            <person name="Pangilinan J."/>
            <person name="Lipzen A."/>
            <person name="Amirebrahimi M."/>
            <person name="Yan J."/>
            <person name="Adam C."/>
            <person name="Keymanesh K."/>
            <person name="Ng V."/>
            <person name="Louie K."/>
            <person name="Northen T."/>
            <person name="Drula E."/>
            <person name="Henrissat B."/>
            <person name="Hsieh H.M."/>
            <person name="Youens-Clark K."/>
            <person name="Lutzoni F."/>
            <person name="Miadlikowska J."/>
            <person name="Eastwood D.C."/>
            <person name="Hamelin R.C."/>
            <person name="Grigoriev I.V."/>
            <person name="U'Ren J.M."/>
        </authorList>
    </citation>
    <scope>NUCLEOTIDE SEQUENCE [LARGE SCALE GENOMIC DNA]</scope>
    <source>
        <strain evidence="1 2">ER1909</strain>
    </source>
</reference>
<accession>A0ACC0DL29</accession>